<dbReference type="EMBL" id="QXFT01003547">
    <property type="protein sequence ID" value="KAE9284762.1"/>
    <property type="molecule type" value="Genomic_DNA"/>
</dbReference>
<proteinExistence type="predicted"/>
<name>A0A6A4C6E6_9STRA</name>
<dbReference type="EMBL" id="QXFV01003094">
    <property type="protein sequence ID" value="KAE8980051.1"/>
    <property type="molecule type" value="Genomic_DNA"/>
</dbReference>
<dbReference type="Proteomes" id="UP000429607">
    <property type="component" value="Unassembled WGS sequence"/>
</dbReference>
<accession>A0A6A4C6E6</accession>
<evidence type="ECO:0008006" key="8">
    <source>
        <dbReference type="Google" id="ProtNLM"/>
    </source>
</evidence>
<evidence type="ECO:0000313" key="5">
    <source>
        <dbReference type="Proteomes" id="UP000429607"/>
    </source>
</evidence>
<dbReference type="EMBL" id="QXFU01006242">
    <property type="protein sequence ID" value="KAE8961594.1"/>
    <property type="molecule type" value="Genomic_DNA"/>
</dbReference>
<gene>
    <name evidence="3" type="ORF">PR001_g24378</name>
    <name evidence="2" type="ORF">PR002_g29851</name>
    <name evidence="4" type="ORF">PR003_g26769</name>
</gene>
<evidence type="ECO:0000313" key="2">
    <source>
        <dbReference type="EMBL" id="KAE8961594.1"/>
    </source>
</evidence>
<feature type="chain" id="PRO_5036167271" description="Secreted protein" evidence="1">
    <location>
        <begin position="17"/>
        <end position="57"/>
    </location>
</feature>
<dbReference type="Proteomes" id="UP000434957">
    <property type="component" value="Unassembled WGS sequence"/>
</dbReference>
<sequence length="57" mass="6535">MMNRMGFHSQLPFVWALHCARCVQVNYGVALLDSYVGDRMRCALVEVDTRCTKGDLR</sequence>
<dbReference type="AlphaFoldDB" id="A0A6A4C6E6"/>
<evidence type="ECO:0000313" key="3">
    <source>
        <dbReference type="EMBL" id="KAE8980051.1"/>
    </source>
</evidence>
<reference evidence="4 6" key="1">
    <citation type="submission" date="2018-08" db="EMBL/GenBank/DDBJ databases">
        <title>Genomic investigation of the strawberry pathogen Phytophthora fragariae indicates pathogenicity is determined by transcriptional variation in three key races.</title>
        <authorList>
            <person name="Adams T.M."/>
            <person name="Armitage A.D."/>
            <person name="Sobczyk M.K."/>
            <person name="Bates H.J."/>
            <person name="Dunwell J.M."/>
            <person name="Nellist C.F."/>
            <person name="Harrison R.J."/>
        </authorList>
    </citation>
    <scope>NUCLEOTIDE SEQUENCE [LARGE SCALE GENOMIC DNA]</scope>
    <source>
        <strain evidence="3 5">SCRP249</strain>
        <strain evidence="2 7">SCRP324</strain>
        <strain evidence="4 6">SCRP333</strain>
    </source>
</reference>
<organism evidence="4 6">
    <name type="scientific">Phytophthora rubi</name>
    <dbReference type="NCBI Taxonomy" id="129364"/>
    <lineage>
        <taxon>Eukaryota</taxon>
        <taxon>Sar</taxon>
        <taxon>Stramenopiles</taxon>
        <taxon>Oomycota</taxon>
        <taxon>Peronosporomycetes</taxon>
        <taxon>Peronosporales</taxon>
        <taxon>Peronosporaceae</taxon>
        <taxon>Phytophthora</taxon>
    </lineage>
</organism>
<evidence type="ECO:0000313" key="6">
    <source>
        <dbReference type="Proteomes" id="UP000434957"/>
    </source>
</evidence>
<keyword evidence="6" id="KW-1185">Reference proteome</keyword>
<comment type="caution">
    <text evidence="4">The sequence shown here is derived from an EMBL/GenBank/DDBJ whole genome shotgun (WGS) entry which is preliminary data.</text>
</comment>
<protein>
    <recommendedName>
        <fullName evidence="8">Secreted protein</fullName>
    </recommendedName>
</protein>
<evidence type="ECO:0000313" key="7">
    <source>
        <dbReference type="Proteomes" id="UP000435112"/>
    </source>
</evidence>
<dbReference type="Proteomes" id="UP000435112">
    <property type="component" value="Unassembled WGS sequence"/>
</dbReference>
<evidence type="ECO:0000313" key="4">
    <source>
        <dbReference type="EMBL" id="KAE9284762.1"/>
    </source>
</evidence>
<keyword evidence="1" id="KW-0732">Signal</keyword>
<evidence type="ECO:0000256" key="1">
    <source>
        <dbReference type="SAM" id="SignalP"/>
    </source>
</evidence>
<feature type="signal peptide" evidence="1">
    <location>
        <begin position="1"/>
        <end position="16"/>
    </location>
</feature>